<name>A0AB34K2C5_PRYPA</name>
<dbReference type="SUPFAM" id="SSF49344">
    <property type="entry name" value="CBD9-like"/>
    <property type="match status" value="1"/>
</dbReference>
<keyword evidence="2" id="KW-0732">Signal</keyword>
<sequence>MRPAACLALMLSLEAAAQLPPGVSVSLVKADVECMSSDRAFPRSNSVEECARHCADSQTNGKKDCRFFIFGKNGTKVGDCYKEDTKSASCAEGWETDFFDFYELKAPWIGCAEPRAINYNPVFVITDESCSEWQTCAESEYRESDSNCNPYKWHEWCEKPCEMGSAGYRNKKYDTLVATKVDRGSIQIDGDLSDWNGFKPYKDIAFADSTGREVAFESFNGGKWFGPTDFSTSWMIAWDESYFYLAIEEVDDVFTVGEPGSHWNTYCWKTGLQLGFEVGGPNAQENGVSMTGVLQARRSSDLGISRLDLINLGLEPGHTSCATTPNMSQPSSSTGARDCCVEYVRSNAGGFSELSKFAIIRNENNKRTYYEAAISKVDLMGTGEAQLSHWRADLTFGFTMAVNDGDDAALQRGWGGYYPLGLVKSWNGGEKEPSKTGRVHLSSERIDRSERTVETFVACSSGDGGGGGGGGGFWSGVFWTLFLLLLGIGLVRAKKKHDEGGMPAVKGWVVSAVPSRLQKFLPSSMRAQVGTGSRFNGGLAASDSACSYTAPSPMMGSGLNTGGPVPLVAPTD</sequence>
<comment type="caution">
    <text evidence="3">The sequence shown here is derived from an EMBL/GenBank/DDBJ whole genome shotgun (WGS) entry which is preliminary data.</text>
</comment>
<organism evidence="3 4">
    <name type="scientific">Prymnesium parvum</name>
    <name type="common">Toxic golden alga</name>
    <dbReference type="NCBI Taxonomy" id="97485"/>
    <lineage>
        <taxon>Eukaryota</taxon>
        <taxon>Haptista</taxon>
        <taxon>Haptophyta</taxon>
        <taxon>Prymnesiophyceae</taxon>
        <taxon>Prymnesiales</taxon>
        <taxon>Prymnesiaceae</taxon>
        <taxon>Prymnesium</taxon>
    </lineage>
</organism>
<feature type="transmembrane region" description="Helical" evidence="1">
    <location>
        <begin position="473"/>
        <end position="493"/>
    </location>
</feature>
<evidence type="ECO:0000256" key="1">
    <source>
        <dbReference type="SAM" id="Phobius"/>
    </source>
</evidence>
<evidence type="ECO:0000313" key="3">
    <source>
        <dbReference type="EMBL" id="KAL1528381.1"/>
    </source>
</evidence>
<protein>
    <recommendedName>
        <fullName evidence="5">Apple domain-containing protein</fullName>
    </recommendedName>
</protein>
<evidence type="ECO:0000313" key="4">
    <source>
        <dbReference type="Proteomes" id="UP001515480"/>
    </source>
</evidence>
<dbReference type="AlphaFoldDB" id="A0AB34K2C5"/>
<proteinExistence type="predicted"/>
<dbReference type="Gene3D" id="2.60.40.1190">
    <property type="match status" value="1"/>
</dbReference>
<keyword evidence="1" id="KW-0472">Membrane</keyword>
<accession>A0AB34K2C5</accession>
<dbReference type="Proteomes" id="UP001515480">
    <property type="component" value="Unassembled WGS sequence"/>
</dbReference>
<gene>
    <name evidence="3" type="ORF">AB1Y20_009732</name>
</gene>
<keyword evidence="1" id="KW-0812">Transmembrane</keyword>
<keyword evidence="1" id="KW-1133">Transmembrane helix</keyword>
<reference evidence="3 4" key="1">
    <citation type="journal article" date="2024" name="Science">
        <title>Giant polyketide synthase enzymes in the biosynthesis of giant marine polyether toxins.</title>
        <authorList>
            <person name="Fallon T.R."/>
            <person name="Shende V.V."/>
            <person name="Wierzbicki I.H."/>
            <person name="Pendleton A.L."/>
            <person name="Watervoot N.F."/>
            <person name="Auber R.P."/>
            <person name="Gonzalez D.J."/>
            <person name="Wisecaver J.H."/>
            <person name="Moore B.S."/>
        </authorList>
    </citation>
    <scope>NUCLEOTIDE SEQUENCE [LARGE SCALE GENOMIC DNA]</scope>
    <source>
        <strain evidence="3 4">12B1</strain>
    </source>
</reference>
<feature type="chain" id="PRO_5044286890" description="Apple domain-containing protein" evidence="2">
    <location>
        <begin position="18"/>
        <end position="572"/>
    </location>
</feature>
<evidence type="ECO:0008006" key="5">
    <source>
        <dbReference type="Google" id="ProtNLM"/>
    </source>
</evidence>
<keyword evidence="4" id="KW-1185">Reference proteome</keyword>
<evidence type="ECO:0000256" key="2">
    <source>
        <dbReference type="SAM" id="SignalP"/>
    </source>
</evidence>
<feature type="signal peptide" evidence="2">
    <location>
        <begin position="1"/>
        <end position="17"/>
    </location>
</feature>
<dbReference type="EMBL" id="JBGBPQ010000002">
    <property type="protein sequence ID" value="KAL1528381.1"/>
    <property type="molecule type" value="Genomic_DNA"/>
</dbReference>